<protein>
    <submittedName>
        <fullName evidence="1">Uncharacterized protein</fullName>
    </submittedName>
</protein>
<gene>
    <name evidence="1" type="ORF">SCF082_LOCUS18248</name>
</gene>
<dbReference type="EMBL" id="CAXAMM010012202">
    <property type="protein sequence ID" value="CAK9028203.1"/>
    <property type="molecule type" value="Genomic_DNA"/>
</dbReference>
<evidence type="ECO:0000313" key="2">
    <source>
        <dbReference type="Proteomes" id="UP001642464"/>
    </source>
</evidence>
<sequence length="715" mass="79002">MTQSASWDEVQFLANLQWNQIIVLKVELTDRRTLTSPAPISIGTWHFRSVKKLLGDVVAPKPDEEDDDLGVERNLQTSQPADDAMEPVAFLETTWNLVLVLGHASVGWVDVIIAWLLLVASAGIQITFSWILTSESFLGEPFDERQVETALSWRRSVAHDHTYLDLAHTSLTSRVCNNDGSLIISTEQAALIQRINSFLNLEVHELEATDFRLGILLAMLCILLWCLYLCNEFRTIFLSLEAVAQIPRRPKTTFQNGRFETISFARFWAYCLLRILRACIAGTLLYAGILWLGSTTSITDLILNAVALGAILEVDAMVFSALMPKKLQLKVQDLEAIKVQYSRCRSQTESLCILVILAALLAWPWFVLVQPLGQTMEAVKQAHCGGHQDFVIGLNKDQNMPVGFQSIPFNRSADKTLTQLAVDDYLFKEDIQATYITFHSDIGRFQKYQTQTMKEAASEHTWCADLDIFFQAGSEFVDPRHAETASYYRPHFMSAILGLGFPSNSSCADMQEKCDDPNGQLLRYVCGQTCCSNPLGSPWFKVPAKGCPITCLAEAGQFGACKDQTSQVGGQMAWKKFWNSYPSILEAELGEALNLESENSSLAASVKQVTDAMKAYGCSALGIPSLQKELVMSQSWCEGYEELWAPLARLCPETCGCTNLTNPSEVPAACPGGCLCLDQTFPAIGPIANCTDGLAAGWCVAAEFVQLCRKSCGAC</sequence>
<proteinExistence type="predicted"/>
<keyword evidence="2" id="KW-1185">Reference proteome</keyword>
<accession>A0ABP0KPV2</accession>
<reference evidence="1 2" key="1">
    <citation type="submission" date="2024-02" db="EMBL/GenBank/DDBJ databases">
        <authorList>
            <person name="Chen Y."/>
            <person name="Shah S."/>
            <person name="Dougan E. K."/>
            <person name="Thang M."/>
            <person name="Chan C."/>
        </authorList>
    </citation>
    <scope>NUCLEOTIDE SEQUENCE [LARGE SCALE GENOMIC DNA]</scope>
</reference>
<organism evidence="1 2">
    <name type="scientific">Durusdinium trenchii</name>
    <dbReference type="NCBI Taxonomy" id="1381693"/>
    <lineage>
        <taxon>Eukaryota</taxon>
        <taxon>Sar</taxon>
        <taxon>Alveolata</taxon>
        <taxon>Dinophyceae</taxon>
        <taxon>Suessiales</taxon>
        <taxon>Symbiodiniaceae</taxon>
        <taxon>Durusdinium</taxon>
    </lineage>
</organism>
<comment type="caution">
    <text evidence="1">The sequence shown here is derived from an EMBL/GenBank/DDBJ whole genome shotgun (WGS) entry which is preliminary data.</text>
</comment>
<evidence type="ECO:0000313" key="1">
    <source>
        <dbReference type="EMBL" id="CAK9028203.1"/>
    </source>
</evidence>
<dbReference type="Proteomes" id="UP001642464">
    <property type="component" value="Unassembled WGS sequence"/>
</dbReference>
<name>A0ABP0KPV2_9DINO</name>